<dbReference type="PANTHER" id="PTHR31683">
    <property type="entry name" value="PECTATE LYASE 18-RELATED"/>
    <property type="match status" value="1"/>
</dbReference>
<dbReference type="Gene3D" id="2.160.20.10">
    <property type="entry name" value="Single-stranded right-handed beta-helix, Pectin lyase-like"/>
    <property type="match status" value="1"/>
</dbReference>
<evidence type="ECO:0000256" key="4">
    <source>
        <dbReference type="SAM" id="SignalP"/>
    </source>
</evidence>
<dbReference type="Pfam" id="PF00544">
    <property type="entry name" value="Pectate_lyase_4"/>
    <property type="match status" value="1"/>
</dbReference>
<dbReference type="GO" id="GO:0005576">
    <property type="term" value="C:extracellular region"/>
    <property type="evidence" value="ECO:0007669"/>
    <property type="project" value="UniProtKB-SubCell"/>
</dbReference>
<accession>A0AAW0EK68</accession>
<evidence type="ECO:0000259" key="5">
    <source>
        <dbReference type="SMART" id="SM00656"/>
    </source>
</evidence>
<dbReference type="PANTHER" id="PTHR31683:SF18">
    <property type="entry name" value="PECTATE LYASE 21-RELATED"/>
    <property type="match status" value="1"/>
</dbReference>
<dbReference type="SUPFAM" id="SSF51126">
    <property type="entry name" value="Pectin lyase-like"/>
    <property type="match status" value="1"/>
</dbReference>
<evidence type="ECO:0000313" key="7">
    <source>
        <dbReference type="Proteomes" id="UP001362999"/>
    </source>
</evidence>
<keyword evidence="3" id="KW-0964">Secreted</keyword>
<dbReference type="GO" id="GO:0030570">
    <property type="term" value="F:pectate lyase activity"/>
    <property type="evidence" value="ECO:0007669"/>
    <property type="project" value="InterPro"/>
</dbReference>
<name>A0AAW0EK68_9AGAR</name>
<keyword evidence="3" id="KW-0119">Carbohydrate metabolism</keyword>
<comment type="caution">
    <text evidence="6">The sequence shown here is derived from an EMBL/GenBank/DDBJ whole genome shotgun (WGS) entry which is preliminary data.</text>
</comment>
<comment type="subcellular location">
    <subcellularLocation>
        <location evidence="3">Secreted</location>
    </subcellularLocation>
</comment>
<dbReference type="GO" id="GO:0000272">
    <property type="term" value="P:polysaccharide catabolic process"/>
    <property type="evidence" value="ECO:0007669"/>
    <property type="project" value="UniProtKB-KW"/>
</dbReference>
<dbReference type="InterPro" id="IPR002022">
    <property type="entry name" value="Pec_lyase"/>
</dbReference>
<dbReference type="InterPro" id="IPR045032">
    <property type="entry name" value="PEL"/>
</dbReference>
<evidence type="ECO:0000313" key="6">
    <source>
        <dbReference type="EMBL" id="KAK7065008.1"/>
    </source>
</evidence>
<evidence type="ECO:0000256" key="1">
    <source>
        <dbReference type="ARBA" id="ARBA00010980"/>
    </source>
</evidence>
<keyword evidence="4" id="KW-0732">Signal</keyword>
<feature type="signal peptide" evidence="4">
    <location>
        <begin position="1"/>
        <end position="17"/>
    </location>
</feature>
<keyword evidence="2 3" id="KW-0456">Lyase</keyword>
<dbReference type="EMBL" id="JAWWNJ010000001">
    <property type="protein sequence ID" value="KAK7065008.1"/>
    <property type="molecule type" value="Genomic_DNA"/>
</dbReference>
<dbReference type="Proteomes" id="UP001362999">
    <property type="component" value="Unassembled WGS sequence"/>
</dbReference>
<feature type="chain" id="PRO_5043754476" evidence="4">
    <location>
        <begin position="18"/>
        <end position="313"/>
    </location>
</feature>
<protein>
    <submittedName>
        <fullName evidence="6">Polysaccharide lyase family 1 protein</fullName>
    </submittedName>
</protein>
<evidence type="ECO:0000256" key="2">
    <source>
        <dbReference type="ARBA" id="ARBA00023239"/>
    </source>
</evidence>
<dbReference type="SMART" id="SM00656">
    <property type="entry name" value="Amb_all"/>
    <property type="match status" value="1"/>
</dbReference>
<dbReference type="AlphaFoldDB" id="A0AAW0EK68"/>
<reference evidence="6 7" key="1">
    <citation type="journal article" date="2024" name="J Genomics">
        <title>Draft genome sequencing and assembly of Favolaschia claudopus CIRM-BRFM 2984 isolated from oak limbs.</title>
        <authorList>
            <person name="Navarro D."/>
            <person name="Drula E."/>
            <person name="Chaduli D."/>
            <person name="Cazenave R."/>
            <person name="Ahrendt S."/>
            <person name="Wang J."/>
            <person name="Lipzen A."/>
            <person name="Daum C."/>
            <person name="Barry K."/>
            <person name="Grigoriev I.V."/>
            <person name="Favel A."/>
            <person name="Rosso M.N."/>
            <person name="Martin F."/>
        </authorList>
    </citation>
    <scope>NUCLEOTIDE SEQUENCE [LARGE SCALE GENOMIC DNA]</scope>
    <source>
        <strain evidence="6 7">CIRM-BRFM 2984</strain>
    </source>
</reference>
<sequence length="313" mass="32502">MFARIAIFSLLAALVNAAAPVDQQVGFATQNGGTTGGAGGSTTTVTTLAALRSAVNGTNAKIVKVSGIITGDGEVIDVGSHTTVVGVGSNSGVTGGGFRVKKGTNVIFRNLQLSKSPAPTDLIELQTSTNIWVDHNTFTSDLDHGKDFYDGALDMNHGTDFVTVSWNVFSNHFKCSLVGGSDNTGDEDSGHLRVTYHHNHFNNINSRTPSLRFGTAHIYSNHFDTLLDSGVDSRDGAQTLVEANQFTNAKNPIETTLNGGFAVQRNNVFTNSTLGSVATGTLTSVPYAYTTDAASSVAGIVAASAGVGKVTGL</sequence>
<feature type="domain" description="Pectate lyase" evidence="5">
    <location>
        <begin position="38"/>
        <end position="252"/>
    </location>
</feature>
<dbReference type="InterPro" id="IPR012334">
    <property type="entry name" value="Pectin_lyas_fold"/>
</dbReference>
<keyword evidence="7" id="KW-1185">Reference proteome</keyword>
<comment type="similarity">
    <text evidence="1 3">Belongs to the polysaccharide lyase 1 family.</text>
</comment>
<dbReference type="InterPro" id="IPR011050">
    <property type="entry name" value="Pectin_lyase_fold/virulence"/>
</dbReference>
<gene>
    <name evidence="6" type="ORF">R3P38DRAFT_2827514</name>
</gene>
<organism evidence="6 7">
    <name type="scientific">Favolaschia claudopus</name>
    <dbReference type="NCBI Taxonomy" id="2862362"/>
    <lineage>
        <taxon>Eukaryota</taxon>
        <taxon>Fungi</taxon>
        <taxon>Dikarya</taxon>
        <taxon>Basidiomycota</taxon>
        <taxon>Agaricomycotina</taxon>
        <taxon>Agaricomycetes</taxon>
        <taxon>Agaricomycetidae</taxon>
        <taxon>Agaricales</taxon>
        <taxon>Marasmiineae</taxon>
        <taxon>Mycenaceae</taxon>
        <taxon>Favolaschia</taxon>
    </lineage>
</organism>
<keyword evidence="3" id="KW-0624">Polysaccharide degradation</keyword>
<proteinExistence type="inferred from homology"/>
<evidence type="ECO:0000256" key="3">
    <source>
        <dbReference type="RuleBase" id="RU361173"/>
    </source>
</evidence>